<dbReference type="EMBL" id="JAABOJ010000004">
    <property type="protein sequence ID" value="KAF3287546.1"/>
    <property type="molecule type" value="Genomic_DNA"/>
</dbReference>
<organism evidence="1 2">
    <name type="scientific">Orbilia oligospora</name>
    <name type="common">Nematode-trapping fungus</name>
    <name type="synonym">Arthrobotrys oligospora</name>
    <dbReference type="NCBI Taxonomy" id="2813651"/>
    <lineage>
        <taxon>Eukaryota</taxon>
        <taxon>Fungi</taxon>
        <taxon>Dikarya</taxon>
        <taxon>Ascomycota</taxon>
        <taxon>Pezizomycotina</taxon>
        <taxon>Orbiliomycetes</taxon>
        <taxon>Orbiliales</taxon>
        <taxon>Orbiliaceae</taxon>
        <taxon>Orbilia</taxon>
    </lineage>
</organism>
<dbReference type="Proteomes" id="UP000474640">
    <property type="component" value="Unassembled WGS sequence"/>
</dbReference>
<evidence type="ECO:0000313" key="2">
    <source>
        <dbReference type="Proteomes" id="UP000474640"/>
    </source>
</evidence>
<dbReference type="AlphaFoldDB" id="A0A7C8RKV1"/>
<proteinExistence type="predicted"/>
<gene>
    <name evidence="1" type="ORF">TWF970_007266</name>
</gene>
<dbReference type="OrthoDB" id="10356935at2759"/>
<comment type="caution">
    <text evidence="1">The sequence shown here is derived from an EMBL/GenBank/DDBJ whole genome shotgun (WGS) entry which is preliminary data.</text>
</comment>
<sequence length="132" mass="14234">MLKASPLPVAELHMRAGLQPEKPAEKLRLLCPHWGQPSDHLVDPEELYDQPIPVVLFKQSQMGELLSIGKTASSISSGYVSSYGINGGASSTFALSFAMLEIRRWHSLACRLGLLLLSGVVVHVAQTIEGVG</sequence>
<reference evidence="1 2" key="1">
    <citation type="submission" date="2020-01" db="EMBL/GenBank/DDBJ databases">
        <authorList>
            <person name="Palmer J.M."/>
        </authorList>
    </citation>
    <scope>NUCLEOTIDE SEQUENCE [LARGE SCALE GENOMIC DNA]</scope>
    <source>
        <strain evidence="1 2">TWF970</strain>
    </source>
</reference>
<protein>
    <submittedName>
        <fullName evidence="1">Uncharacterized protein</fullName>
    </submittedName>
</protein>
<accession>A0A7C8RKV1</accession>
<name>A0A7C8RKV1_ORBOL</name>
<evidence type="ECO:0000313" key="1">
    <source>
        <dbReference type="EMBL" id="KAF3287546.1"/>
    </source>
</evidence>